<evidence type="ECO:0000313" key="3">
    <source>
        <dbReference type="EMBL" id="MDV2078495.1"/>
    </source>
</evidence>
<evidence type="ECO:0000313" key="4">
    <source>
        <dbReference type="Proteomes" id="UP001269819"/>
    </source>
</evidence>
<reference evidence="3 4" key="1">
    <citation type="submission" date="2023-10" db="EMBL/GenBank/DDBJ databases">
        <title>Characteristics and mechanism of a salt-tolerant marine origin heterotrophic nitrifying- aerobic denitrifying bacteria Marinobacter xestospongiae HN1.</title>
        <authorList>
            <person name="Qi R."/>
        </authorList>
    </citation>
    <scope>NUCLEOTIDE SEQUENCE [LARGE SCALE GENOMIC DNA]</scope>
    <source>
        <strain evidence="3 4">HN1</strain>
    </source>
</reference>
<dbReference type="RefSeq" id="WP_316973255.1">
    <property type="nucleotide sequence ID" value="NZ_JAWIIJ010000004.1"/>
</dbReference>
<evidence type="ECO:0000256" key="1">
    <source>
        <dbReference type="SAM" id="MobiDB-lite"/>
    </source>
</evidence>
<feature type="chain" id="PRO_5045567881" evidence="2">
    <location>
        <begin position="23"/>
        <end position="255"/>
    </location>
</feature>
<feature type="region of interest" description="Disordered" evidence="1">
    <location>
        <begin position="93"/>
        <end position="122"/>
    </location>
</feature>
<accession>A0ABU3VW32</accession>
<name>A0ABU3VW32_9GAMM</name>
<sequence>MALSRIVAFSLCLLGLVTAADAATRTHQLSNRPADDVAQQLKELYPRDQAAITSHGQQLIIRADDSILDEIDQLIDTMDVAVAQLRITIRSGGNDHRHGSGAGASARDNQITLNAGSRTISTERQREQSLVILDGQSAHINSGQVRALPVAIQGGRNPAVLYQQVPMRRGFVVTPRLISRQQVELSVMAFDDLPQDDQPGFETEAVMTSRRVAPGTWVELGSTETTRKHQQQGIVYQVGGDSRDQQRFEVRVDVL</sequence>
<gene>
    <name evidence="3" type="ORF">RYS15_07355</name>
</gene>
<dbReference type="EMBL" id="JAWIIJ010000004">
    <property type="protein sequence ID" value="MDV2078495.1"/>
    <property type="molecule type" value="Genomic_DNA"/>
</dbReference>
<keyword evidence="2" id="KW-0732">Signal</keyword>
<keyword evidence="4" id="KW-1185">Reference proteome</keyword>
<feature type="compositionally biased region" description="Polar residues" evidence="1">
    <location>
        <begin position="107"/>
        <end position="120"/>
    </location>
</feature>
<feature type="signal peptide" evidence="2">
    <location>
        <begin position="1"/>
        <end position="22"/>
    </location>
</feature>
<comment type="caution">
    <text evidence="3">The sequence shown here is derived from an EMBL/GenBank/DDBJ whole genome shotgun (WGS) entry which is preliminary data.</text>
</comment>
<proteinExistence type="predicted"/>
<evidence type="ECO:0000256" key="2">
    <source>
        <dbReference type="SAM" id="SignalP"/>
    </source>
</evidence>
<protein>
    <submittedName>
        <fullName evidence="3">Secretin</fullName>
    </submittedName>
</protein>
<organism evidence="3 4">
    <name type="scientific">Marinobacter xestospongiae</name>
    <dbReference type="NCBI Taxonomy" id="994319"/>
    <lineage>
        <taxon>Bacteria</taxon>
        <taxon>Pseudomonadati</taxon>
        <taxon>Pseudomonadota</taxon>
        <taxon>Gammaproteobacteria</taxon>
        <taxon>Pseudomonadales</taxon>
        <taxon>Marinobacteraceae</taxon>
        <taxon>Marinobacter</taxon>
    </lineage>
</organism>
<dbReference type="Proteomes" id="UP001269819">
    <property type="component" value="Unassembled WGS sequence"/>
</dbReference>